<evidence type="ECO:0000313" key="7">
    <source>
        <dbReference type="Proteomes" id="UP001217089"/>
    </source>
</evidence>
<dbReference type="Pfam" id="PF17034">
    <property type="entry name" value="zinc_ribbon_16"/>
    <property type="match status" value="1"/>
</dbReference>
<comment type="caution">
    <text evidence="6">The sequence shown here is derived from an EMBL/GenBank/DDBJ whole genome shotgun (WGS) entry which is preliminary data.</text>
</comment>
<comment type="similarity">
    <text evidence="1">Belongs to the WD repeat mio family.</text>
</comment>
<dbReference type="Pfam" id="PF21720">
    <property type="entry name" value="MIOS_WD40"/>
    <property type="match status" value="1"/>
</dbReference>
<dbReference type="SUPFAM" id="SSF50978">
    <property type="entry name" value="WD40 repeat-like"/>
    <property type="match status" value="1"/>
</dbReference>
<name>A0ABQ9FB27_TEGGR</name>
<evidence type="ECO:0000259" key="5">
    <source>
        <dbReference type="Pfam" id="PF21719"/>
    </source>
</evidence>
<dbReference type="Proteomes" id="UP001217089">
    <property type="component" value="Unassembled WGS sequence"/>
</dbReference>
<evidence type="ECO:0000259" key="4">
    <source>
        <dbReference type="Pfam" id="PF17034"/>
    </source>
</evidence>
<dbReference type="InterPro" id="IPR037593">
    <property type="entry name" value="MIOS/Sea4"/>
</dbReference>
<dbReference type="InterPro" id="IPR015943">
    <property type="entry name" value="WD40/YVTN_repeat-like_dom_sf"/>
</dbReference>
<reference evidence="6 7" key="1">
    <citation type="submission" date="2022-12" db="EMBL/GenBank/DDBJ databases">
        <title>Chromosome-level genome of Tegillarca granosa.</title>
        <authorList>
            <person name="Kim J."/>
        </authorList>
    </citation>
    <scope>NUCLEOTIDE SEQUENCE [LARGE SCALE GENOMIC DNA]</scope>
    <source>
        <strain evidence="6">Teg-2019</strain>
        <tissue evidence="6">Adductor muscle</tissue>
    </source>
</reference>
<dbReference type="Gene3D" id="2.130.10.10">
    <property type="entry name" value="YVTN repeat-like/Quinoprotein amine dehydrogenase"/>
    <property type="match status" value="1"/>
</dbReference>
<sequence length="601" mass="68750">MIFIMYFYFLFQNQVSVWDVRNFEKPILTLPETRPVMKINWCPTRMGFLAVLCKETSVIKLYDIRHANIGLEDLEPAIIERNIQPYGQHALTAFSWHPIHENRMLTISPPCTIKDITVYERIPVIQNAWHNAGLIPDEPHLHGLWQWLYLVRRMAEENIRCGVIKTNSPGCRSIGIRGVLKLNEENGLRSEVTYNHWEETEGRSSNKLLMKQSKALWLCDWAAIDDKEGLEGLLDRLQETDQYEKAAALAIFNLKIGKAIDILSSCKTSANTEGHSADLNAVAMALAGYTEERFTLWRRTCVNLLQKVKNSYLRAMFAFLSSDKDNYDEILKDEQCMTVSDRVAFACIYLPDHKLKAYVDDLSRRMRETGNLDGLLLTGLTSEGIDLLQRYVDLSGDIQTAALAAVYSFPCDIAKDERVRVWIENYRDLLDRWRLWHHRALFDNFRHENDTSLRIPSQAFVSCNYCGKTIACNMTMASRSRPFVTHSSTGTLSSHKPRTTCCPSCRKPLPRCALCLTNLGTPSGSGLYQMKPNAEFENKLSSFSDWFTWCQTCRHGGHTAHTMDWFKNHKECPVTGCNCKCVTLDHISRLSANQPTFLSDS</sequence>
<dbReference type="CDD" id="cd16691">
    <property type="entry name" value="mRING-H2-C3H3C2_Mio"/>
    <property type="match status" value="1"/>
</dbReference>
<keyword evidence="3" id="KW-0677">Repeat</keyword>
<dbReference type="EMBL" id="JARBDR010000342">
    <property type="protein sequence ID" value="KAJ8313577.1"/>
    <property type="molecule type" value="Genomic_DNA"/>
</dbReference>
<evidence type="ECO:0000256" key="3">
    <source>
        <dbReference type="ARBA" id="ARBA00022737"/>
    </source>
</evidence>
<dbReference type="InterPro" id="IPR049092">
    <property type="entry name" value="MIOS_a-sol"/>
</dbReference>
<feature type="domain" description="GATOR2 complex protein MIO zinc-ribbon like" evidence="4">
    <location>
        <begin position="463"/>
        <end position="582"/>
    </location>
</feature>
<dbReference type="InterPro" id="IPR036322">
    <property type="entry name" value="WD40_repeat_dom_sf"/>
</dbReference>
<evidence type="ECO:0008006" key="8">
    <source>
        <dbReference type="Google" id="ProtNLM"/>
    </source>
</evidence>
<proteinExistence type="inferred from homology"/>
<protein>
    <recommendedName>
        <fullName evidence="8">WD repeat protein mio zinc-ribbon like domain-containing protein</fullName>
    </recommendedName>
</protein>
<dbReference type="InterPro" id="IPR031488">
    <property type="entry name" value="Zn_ribbon_mio"/>
</dbReference>
<organism evidence="6 7">
    <name type="scientific">Tegillarca granosa</name>
    <name type="common">Malaysian cockle</name>
    <name type="synonym">Anadara granosa</name>
    <dbReference type="NCBI Taxonomy" id="220873"/>
    <lineage>
        <taxon>Eukaryota</taxon>
        <taxon>Metazoa</taxon>
        <taxon>Spiralia</taxon>
        <taxon>Lophotrochozoa</taxon>
        <taxon>Mollusca</taxon>
        <taxon>Bivalvia</taxon>
        <taxon>Autobranchia</taxon>
        <taxon>Pteriomorphia</taxon>
        <taxon>Arcoida</taxon>
        <taxon>Arcoidea</taxon>
        <taxon>Arcidae</taxon>
        <taxon>Tegillarca</taxon>
    </lineage>
</organism>
<evidence type="ECO:0000313" key="6">
    <source>
        <dbReference type="EMBL" id="KAJ8313577.1"/>
    </source>
</evidence>
<dbReference type="PANTHER" id="PTHR16453:SF9">
    <property type="entry name" value="GATOR COMPLEX PROTEIN MIOS"/>
    <property type="match status" value="1"/>
</dbReference>
<keyword evidence="2" id="KW-0853">WD repeat</keyword>
<accession>A0ABQ9FB27</accession>
<evidence type="ECO:0000256" key="1">
    <source>
        <dbReference type="ARBA" id="ARBA00009713"/>
    </source>
</evidence>
<keyword evidence="7" id="KW-1185">Reference proteome</keyword>
<dbReference type="Pfam" id="PF21719">
    <property type="entry name" value="MIOS_a-sol"/>
    <property type="match status" value="1"/>
</dbReference>
<gene>
    <name evidence="6" type="ORF">KUTeg_008138</name>
</gene>
<feature type="domain" description="MIOS-like alpha-solenoid" evidence="5">
    <location>
        <begin position="126"/>
        <end position="349"/>
    </location>
</feature>
<evidence type="ECO:0000256" key="2">
    <source>
        <dbReference type="ARBA" id="ARBA00022574"/>
    </source>
</evidence>
<dbReference type="PANTHER" id="PTHR16453">
    <property type="entry name" value="WD40 DOMAIN-CONTAINING PROTEIN MIO FAMILY MEMBER"/>
    <property type="match status" value="1"/>
</dbReference>